<evidence type="ECO:0000256" key="3">
    <source>
        <dbReference type="ARBA" id="ARBA00022980"/>
    </source>
</evidence>
<dbReference type="InterPro" id="IPR011332">
    <property type="entry name" value="Ribosomal_zn-bd"/>
</dbReference>
<dbReference type="AlphaFoldDB" id="A0A9D4P6M1"/>
<sequence length="60" mass="6920">MAKGGKSKFVMVLLESLISGHKVVAIRPRIKEEIQMLRYDPYVERHVVYKEIKKIKGAAH</sequence>
<comment type="caution">
    <text evidence="8">The sequence shown here is derived from an EMBL/GenBank/DDBJ whole genome shotgun (WGS) entry which is preliminary data.</text>
</comment>
<comment type="similarity">
    <text evidence="2">Belongs to the bacterial ribosomal protein bL33 family.</text>
</comment>
<dbReference type="GO" id="GO:0005840">
    <property type="term" value="C:ribosome"/>
    <property type="evidence" value="ECO:0007669"/>
    <property type="project" value="UniProtKB-KW"/>
</dbReference>
<dbReference type="PANTHER" id="PTHR47037">
    <property type="entry name" value="39S RIBOSOMAL PROTEIN L33, MITOCHONDRIAL"/>
    <property type="match status" value="1"/>
</dbReference>
<organism evidence="8">
    <name type="scientific">Dermatophagoides farinae</name>
    <name type="common">American house dust mite</name>
    <dbReference type="NCBI Taxonomy" id="6954"/>
    <lineage>
        <taxon>Eukaryota</taxon>
        <taxon>Metazoa</taxon>
        <taxon>Ecdysozoa</taxon>
        <taxon>Arthropoda</taxon>
        <taxon>Chelicerata</taxon>
        <taxon>Arachnida</taxon>
        <taxon>Acari</taxon>
        <taxon>Acariformes</taxon>
        <taxon>Sarcoptiformes</taxon>
        <taxon>Astigmata</taxon>
        <taxon>Psoroptidia</taxon>
        <taxon>Analgoidea</taxon>
        <taxon>Pyroglyphidae</taxon>
        <taxon>Dermatophagoidinae</taxon>
        <taxon>Dermatophagoides</taxon>
    </lineage>
</organism>
<dbReference type="Gene3D" id="2.20.28.120">
    <property type="entry name" value="Ribosomal protein L33"/>
    <property type="match status" value="1"/>
</dbReference>
<keyword evidence="5" id="KW-0687">Ribonucleoprotein</keyword>
<evidence type="ECO:0000256" key="2">
    <source>
        <dbReference type="ARBA" id="ARBA00007596"/>
    </source>
</evidence>
<keyword evidence="3 8" id="KW-0689">Ribosomal protein</keyword>
<evidence type="ECO:0000256" key="5">
    <source>
        <dbReference type="ARBA" id="ARBA00023274"/>
    </source>
</evidence>
<protein>
    <recommendedName>
        <fullName evidence="6">Large ribosomal subunit protein bL33m</fullName>
    </recommendedName>
    <alternativeName>
        <fullName evidence="7">39S ribosomal protein L33, mitochondrial</fullName>
    </alternativeName>
</protein>
<dbReference type="InterPro" id="IPR052008">
    <property type="entry name" value="Mitoribosomal_protein_bL33"/>
</dbReference>
<evidence type="ECO:0000256" key="4">
    <source>
        <dbReference type="ARBA" id="ARBA00023128"/>
    </source>
</evidence>
<dbReference type="InterPro" id="IPR038584">
    <property type="entry name" value="Ribosomal_bL33_sf"/>
</dbReference>
<dbReference type="EMBL" id="SDOV01000001">
    <property type="protein sequence ID" value="KAH7645269.1"/>
    <property type="molecule type" value="Genomic_DNA"/>
</dbReference>
<dbReference type="GO" id="GO:0005739">
    <property type="term" value="C:mitochondrion"/>
    <property type="evidence" value="ECO:0007669"/>
    <property type="project" value="UniProtKB-SubCell"/>
</dbReference>
<gene>
    <name evidence="8" type="ORF">HUG17_0807</name>
</gene>
<comment type="subcellular location">
    <subcellularLocation>
        <location evidence="1">Mitochondrion</location>
    </subcellularLocation>
</comment>
<evidence type="ECO:0000256" key="6">
    <source>
        <dbReference type="ARBA" id="ARBA00035275"/>
    </source>
</evidence>
<reference evidence="8" key="1">
    <citation type="submission" date="2020-06" db="EMBL/GenBank/DDBJ databases">
        <authorList>
            <person name="Ji K."/>
            <person name="Li J."/>
        </authorList>
    </citation>
    <scope>NUCLEOTIDE SEQUENCE</scope>
    <source>
        <strain evidence="8">JKM2019</strain>
        <tissue evidence="8">Whole body</tissue>
    </source>
</reference>
<name>A0A9D4P6M1_DERFA</name>
<proteinExistence type="inferred from homology"/>
<dbReference type="GO" id="GO:1990904">
    <property type="term" value="C:ribonucleoprotein complex"/>
    <property type="evidence" value="ECO:0007669"/>
    <property type="project" value="UniProtKB-KW"/>
</dbReference>
<keyword evidence="4" id="KW-0496">Mitochondrion</keyword>
<evidence type="ECO:0000313" key="8">
    <source>
        <dbReference type="EMBL" id="KAH7645269.1"/>
    </source>
</evidence>
<dbReference type="PANTHER" id="PTHR47037:SF1">
    <property type="entry name" value="LARGE RIBOSOMAL SUBUNIT PROTEIN BL33M"/>
    <property type="match status" value="1"/>
</dbReference>
<dbReference type="GO" id="GO:0006412">
    <property type="term" value="P:translation"/>
    <property type="evidence" value="ECO:0007669"/>
    <property type="project" value="InterPro"/>
</dbReference>
<evidence type="ECO:0000256" key="1">
    <source>
        <dbReference type="ARBA" id="ARBA00004173"/>
    </source>
</evidence>
<dbReference type="SUPFAM" id="SSF57829">
    <property type="entry name" value="Zn-binding ribosomal proteins"/>
    <property type="match status" value="1"/>
</dbReference>
<dbReference type="Proteomes" id="UP000828236">
    <property type="component" value="Unassembled WGS sequence"/>
</dbReference>
<evidence type="ECO:0000256" key="7">
    <source>
        <dbReference type="ARBA" id="ARBA00035436"/>
    </source>
</evidence>
<accession>A0A9D4P6M1</accession>
<reference evidence="8" key="2">
    <citation type="journal article" date="2021" name="World Allergy Organ. J.">
        <title>Chromosome-level assembly of Dermatophagoides farinae genome and transcriptome reveals two novel allergens Der f 37 and Der f 39.</title>
        <authorList>
            <person name="Chen J."/>
            <person name="Cai Z."/>
            <person name="Fan D."/>
            <person name="Hu J."/>
            <person name="Hou Y."/>
            <person name="He Y."/>
            <person name="Zhang Z."/>
            <person name="Zhao Z."/>
            <person name="Gao P."/>
            <person name="Hu W."/>
            <person name="Sun J."/>
            <person name="Li J."/>
            <person name="Ji K."/>
        </authorList>
    </citation>
    <scope>NUCLEOTIDE SEQUENCE</scope>
    <source>
        <strain evidence="8">JKM2019</strain>
    </source>
</reference>